<keyword evidence="4 6" id="KW-0460">Magnesium</keyword>
<keyword evidence="6" id="KW-0464">Manganese</keyword>
<evidence type="ECO:0000259" key="8">
    <source>
        <dbReference type="Pfam" id="PF03372"/>
    </source>
</evidence>
<evidence type="ECO:0000256" key="6">
    <source>
        <dbReference type="PIRSR" id="PIRSR604808-2"/>
    </source>
</evidence>
<dbReference type="GO" id="GO:0004519">
    <property type="term" value="F:endonuclease activity"/>
    <property type="evidence" value="ECO:0007669"/>
    <property type="project" value="InterPro"/>
</dbReference>
<feature type="active site" description="Proton acceptor" evidence="5">
    <location>
        <position position="249"/>
    </location>
</feature>
<feature type="binding site" evidence="6">
    <location>
        <position position="147"/>
    </location>
    <ligand>
        <name>Mg(2+)</name>
        <dbReference type="ChEBI" id="CHEBI:18420"/>
        <label>1</label>
    </ligand>
</feature>
<feature type="site" description="Important for catalytic activity" evidence="7">
    <location>
        <position position="219"/>
    </location>
</feature>
<dbReference type="AlphaFoldDB" id="A0A4R7I3I2"/>
<feature type="domain" description="Endonuclease/exonuclease/phosphatase" evidence="8">
    <location>
        <begin position="4"/>
        <end position="249"/>
    </location>
</feature>
<dbReference type="PANTHER" id="PTHR43250:SF2">
    <property type="entry name" value="EXODEOXYRIBONUCLEASE III"/>
    <property type="match status" value="1"/>
</dbReference>
<feature type="binding site" evidence="6">
    <location>
        <position position="34"/>
    </location>
    <ligand>
        <name>Mg(2+)</name>
        <dbReference type="ChEBI" id="CHEBI:18420"/>
        <label>1</label>
    </ligand>
</feature>
<dbReference type="InterPro" id="IPR036691">
    <property type="entry name" value="Endo/exonu/phosph_ase_sf"/>
</dbReference>
<dbReference type="CDD" id="cd09086">
    <property type="entry name" value="ExoIII-like_AP-endo"/>
    <property type="match status" value="1"/>
</dbReference>
<reference evidence="9 10" key="1">
    <citation type="submission" date="2019-03" db="EMBL/GenBank/DDBJ databases">
        <title>Sequencing the genomes of 1000 actinobacteria strains.</title>
        <authorList>
            <person name="Klenk H.-P."/>
        </authorList>
    </citation>
    <scope>NUCLEOTIDE SEQUENCE [LARGE SCALE GENOMIC DNA]</scope>
    <source>
        <strain evidence="9 10">DSM 18936</strain>
    </source>
</reference>
<keyword evidence="2 6" id="KW-0479">Metal-binding</keyword>
<dbReference type="EMBL" id="SOAU01000001">
    <property type="protein sequence ID" value="TDT17216.1"/>
    <property type="molecule type" value="Genomic_DNA"/>
</dbReference>
<dbReference type="OrthoDB" id="9803914at2"/>
<dbReference type="InterPro" id="IPR004808">
    <property type="entry name" value="AP_endonuc_1"/>
</dbReference>
<feature type="binding site" evidence="6">
    <location>
        <position position="149"/>
    </location>
    <ligand>
        <name>Mg(2+)</name>
        <dbReference type="ChEBI" id="CHEBI:18420"/>
        <label>1</label>
    </ligand>
</feature>
<dbReference type="InterPro" id="IPR005135">
    <property type="entry name" value="Endo/exonuclease/phosphatase"/>
</dbReference>
<dbReference type="Gene3D" id="3.60.10.10">
    <property type="entry name" value="Endonuclease/exonuclease/phosphatase"/>
    <property type="match status" value="1"/>
</dbReference>
<comment type="caution">
    <text evidence="9">The sequence shown here is derived from an EMBL/GenBank/DDBJ whole genome shotgun (WGS) entry which is preliminary data.</text>
</comment>
<evidence type="ECO:0000256" key="3">
    <source>
        <dbReference type="ARBA" id="ARBA00022801"/>
    </source>
</evidence>
<evidence type="ECO:0000256" key="4">
    <source>
        <dbReference type="ARBA" id="ARBA00022842"/>
    </source>
</evidence>
<dbReference type="InterPro" id="IPR037493">
    <property type="entry name" value="ExoIII-like"/>
</dbReference>
<sequence>MRVVTWNVNSLRARLERVEEWVTEVQPDVLCIQETKLADDAFPALTFEALGYECAHYGQGQWNGVAILSKVGLDDVVANFAGDIEPDPDARILTATCGGVRISCCYVPNGRSLDDDHYTYKLSWLDRLLEHLRAESDPGDDVIVTGDFNIAPSDVDVYDIRKFANATHVSQPERDRLQALCDWGLVDLFRHQHPDAEKVYSWWDYRGGDFHQGRGLRIDLVLGSASLVDRVDWAVVDRNARKGKQPSDHAPVIVDLT</sequence>
<dbReference type="SUPFAM" id="SSF56219">
    <property type="entry name" value="DNase I-like"/>
    <property type="match status" value="1"/>
</dbReference>
<evidence type="ECO:0000256" key="7">
    <source>
        <dbReference type="PIRSR" id="PIRSR604808-3"/>
    </source>
</evidence>
<keyword evidence="3" id="KW-0378">Hydrolase</keyword>
<dbReference type="Proteomes" id="UP000294558">
    <property type="component" value="Unassembled WGS sequence"/>
</dbReference>
<comment type="cofactor">
    <cofactor evidence="6">
        <name>Mg(2+)</name>
        <dbReference type="ChEBI" id="CHEBI:18420"/>
    </cofactor>
    <cofactor evidence="6">
        <name>Mn(2+)</name>
        <dbReference type="ChEBI" id="CHEBI:29035"/>
    </cofactor>
    <text evidence="6">Probably binds two magnesium or manganese ions per subunit.</text>
</comment>
<feature type="binding site" evidence="6">
    <location>
        <position position="249"/>
    </location>
    <ligand>
        <name>Mg(2+)</name>
        <dbReference type="ChEBI" id="CHEBI:18420"/>
        <label>1</label>
    </ligand>
</feature>
<evidence type="ECO:0000256" key="2">
    <source>
        <dbReference type="ARBA" id="ARBA00022723"/>
    </source>
</evidence>
<organism evidence="9 10">
    <name type="scientific">Ilumatobacter fluminis</name>
    <dbReference type="NCBI Taxonomy" id="467091"/>
    <lineage>
        <taxon>Bacteria</taxon>
        <taxon>Bacillati</taxon>
        <taxon>Actinomycetota</taxon>
        <taxon>Acidimicrobiia</taxon>
        <taxon>Acidimicrobiales</taxon>
        <taxon>Ilumatobacteraceae</taxon>
        <taxon>Ilumatobacter</taxon>
    </lineage>
</organism>
<dbReference type="GO" id="GO:0046872">
    <property type="term" value="F:metal ion binding"/>
    <property type="evidence" value="ECO:0007669"/>
    <property type="project" value="UniProtKB-KW"/>
</dbReference>
<feature type="binding site" evidence="6">
    <location>
        <position position="7"/>
    </location>
    <ligand>
        <name>Mg(2+)</name>
        <dbReference type="ChEBI" id="CHEBI:18420"/>
        <label>1</label>
    </ligand>
</feature>
<dbReference type="GO" id="GO:0006281">
    <property type="term" value="P:DNA repair"/>
    <property type="evidence" value="ECO:0007669"/>
    <property type="project" value="InterPro"/>
</dbReference>
<gene>
    <name evidence="9" type="ORF">BDK89_2824</name>
</gene>
<dbReference type="InterPro" id="IPR020847">
    <property type="entry name" value="AP_endonuclease_F1_BS"/>
</dbReference>
<keyword evidence="10" id="KW-1185">Reference proteome</keyword>
<comment type="similarity">
    <text evidence="1">Belongs to the DNA repair enzymes AP/ExoA family.</text>
</comment>
<dbReference type="GO" id="GO:0003677">
    <property type="term" value="F:DNA binding"/>
    <property type="evidence" value="ECO:0007669"/>
    <property type="project" value="InterPro"/>
</dbReference>
<dbReference type="PROSITE" id="PS00726">
    <property type="entry name" value="AP_NUCLEASE_F1_1"/>
    <property type="match status" value="1"/>
</dbReference>
<feature type="site" description="Transition state stabilizer" evidence="7">
    <location>
        <position position="149"/>
    </location>
</feature>
<evidence type="ECO:0000313" key="10">
    <source>
        <dbReference type="Proteomes" id="UP000294558"/>
    </source>
</evidence>
<accession>A0A4R7I3I2</accession>
<protein>
    <submittedName>
        <fullName evidence="9">Exodeoxyribonuclease-3</fullName>
    </submittedName>
</protein>
<dbReference type="GO" id="GO:0008311">
    <property type="term" value="F:double-stranded DNA 3'-5' DNA exonuclease activity"/>
    <property type="evidence" value="ECO:0007669"/>
    <property type="project" value="InterPro"/>
</dbReference>
<evidence type="ECO:0000256" key="1">
    <source>
        <dbReference type="ARBA" id="ARBA00007092"/>
    </source>
</evidence>
<proteinExistence type="inferred from homology"/>
<dbReference type="PROSITE" id="PS51435">
    <property type="entry name" value="AP_NUCLEASE_F1_4"/>
    <property type="match status" value="1"/>
</dbReference>
<feature type="binding site" evidence="6">
    <location>
        <position position="248"/>
    </location>
    <ligand>
        <name>Mg(2+)</name>
        <dbReference type="ChEBI" id="CHEBI:18420"/>
        <label>1</label>
    </ligand>
</feature>
<dbReference type="NCBIfam" id="TIGR00633">
    <property type="entry name" value="xth"/>
    <property type="match status" value="1"/>
</dbReference>
<feature type="active site" description="Proton donor/acceptor" evidence="5">
    <location>
        <position position="147"/>
    </location>
</feature>
<name>A0A4R7I3I2_9ACTN</name>
<feature type="site" description="Interaction with DNA substrate" evidence="7">
    <location>
        <position position="249"/>
    </location>
</feature>
<dbReference type="Pfam" id="PF03372">
    <property type="entry name" value="Exo_endo_phos"/>
    <property type="match status" value="1"/>
</dbReference>
<feature type="active site" evidence="5">
    <location>
        <position position="106"/>
    </location>
</feature>
<evidence type="ECO:0000313" key="9">
    <source>
        <dbReference type="EMBL" id="TDT17216.1"/>
    </source>
</evidence>
<evidence type="ECO:0000256" key="5">
    <source>
        <dbReference type="PIRSR" id="PIRSR604808-1"/>
    </source>
</evidence>
<dbReference type="NCBIfam" id="TIGR00195">
    <property type="entry name" value="exoDNase_III"/>
    <property type="match status" value="1"/>
</dbReference>
<dbReference type="PANTHER" id="PTHR43250">
    <property type="entry name" value="EXODEOXYRIBONUCLEASE III"/>
    <property type="match status" value="1"/>
</dbReference>
<dbReference type="RefSeq" id="WP_133869516.1">
    <property type="nucleotide sequence ID" value="NZ_SOAU01000001.1"/>
</dbReference>